<dbReference type="PANTHER" id="PTHR47396">
    <property type="entry name" value="TYPE I RESTRICTION ENZYME ECOKI R PROTEIN"/>
    <property type="match status" value="1"/>
</dbReference>
<feature type="domain" description="Helicase ATP-binding" evidence="1">
    <location>
        <begin position="21"/>
        <end position="151"/>
    </location>
</feature>
<dbReference type="Pfam" id="PF00271">
    <property type="entry name" value="Helicase_C"/>
    <property type="match status" value="1"/>
</dbReference>
<dbReference type="GO" id="GO:0005524">
    <property type="term" value="F:ATP binding"/>
    <property type="evidence" value="ECO:0007669"/>
    <property type="project" value="InterPro"/>
</dbReference>
<accession>A0A8S5L9A2</accession>
<keyword evidence="3" id="KW-0378">Hydrolase</keyword>
<dbReference type="InterPro" id="IPR006935">
    <property type="entry name" value="Helicase/UvrB_N"/>
</dbReference>
<evidence type="ECO:0000313" key="3">
    <source>
        <dbReference type="EMBL" id="DAD66354.1"/>
    </source>
</evidence>
<reference evidence="3" key="1">
    <citation type="journal article" date="2021" name="Proc. Natl. Acad. Sci. U.S.A.">
        <title>A Catalog of Tens of Thousands of Viruses from Human Metagenomes Reveals Hidden Associations with Chronic Diseases.</title>
        <authorList>
            <person name="Tisza M.J."/>
            <person name="Buck C.B."/>
        </authorList>
    </citation>
    <scope>NUCLEOTIDE SEQUENCE</scope>
    <source>
        <strain evidence="3">Ct4T77</strain>
    </source>
</reference>
<dbReference type="PROSITE" id="PS51192">
    <property type="entry name" value="HELICASE_ATP_BIND_1"/>
    <property type="match status" value="1"/>
</dbReference>
<evidence type="ECO:0000259" key="1">
    <source>
        <dbReference type="PROSITE" id="PS51192"/>
    </source>
</evidence>
<proteinExistence type="predicted"/>
<keyword evidence="3" id="KW-0547">Nucleotide-binding</keyword>
<dbReference type="GO" id="GO:0003677">
    <property type="term" value="F:DNA binding"/>
    <property type="evidence" value="ECO:0007669"/>
    <property type="project" value="InterPro"/>
</dbReference>
<sequence>MQYSLRPYQQQASDSAVRYLENKAVTKGAGLIVLPTGSGKSLVIADIVNRLDDHVLILQPSKEILEQNFQKLVSYGHIFCSIYSASCGKKRISKATFATIGSVYKKPEAFKHFQYVIVDEAHLVNESPDSMYMQFFKALGGVRCVGLTATPYRLYSTSDGQGNFGSMLRFLTRLQGRFFTTILHSTEVGELLHAGYLAKTNYYAVDTIQIDRLKVNSTGQGYTDKSIRDEYRRSGFSGKLANVVERLLYNAQVPRRGILVFTQFIEESEELIQHFPDISAMVTGGTPKRERERILADFKAGRLKVVANVGTLTTGFDYPELDTIVVARPTRSLSLWYQIVGRAIRPHASKEASWVVDLCGTYRLFGKVEDLEMVDTSPDHRGLWQIRSNGRPLTNVLIPAN</sequence>
<dbReference type="GO" id="GO:0004386">
    <property type="term" value="F:helicase activity"/>
    <property type="evidence" value="ECO:0007669"/>
    <property type="project" value="UniProtKB-KW"/>
</dbReference>
<keyword evidence="3" id="KW-0347">Helicase</keyword>
<dbReference type="PANTHER" id="PTHR47396:SF1">
    <property type="entry name" value="ATP-DEPENDENT HELICASE IRC3-RELATED"/>
    <property type="match status" value="1"/>
</dbReference>
<dbReference type="Gene3D" id="3.40.50.300">
    <property type="entry name" value="P-loop containing nucleotide triphosphate hydrolases"/>
    <property type="match status" value="2"/>
</dbReference>
<dbReference type="PROSITE" id="PS51194">
    <property type="entry name" value="HELICASE_CTER"/>
    <property type="match status" value="1"/>
</dbReference>
<organism evidence="3">
    <name type="scientific">Siphoviridae sp. ct4T77</name>
    <dbReference type="NCBI Taxonomy" id="2823563"/>
    <lineage>
        <taxon>Viruses</taxon>
        <taxon>Duplodnaviria</taxon>
        <taxon>Heunggongvirae</taxon>
        <taxon>Uroviricota</taxon>
        <taxon>Caudoviricetes</taxon>
    </lineage>
</organism>
<name>A0A8S5L9A2_9CAUD</name>
<dbReference type="InterPro" id="IPR027417">
    <property type="entry name" value="P-loop_NTPase"/>
</dbReference>
<dbReference type="GO" id="GO:0016787">
    <property type="term" value="F:hydrolase activity"/>
    <property type="evidence" value="ECO:0007669"/>
    <property type="project" value="InterPro"/>
</dbReference>
<dbReference type="InterPro" id="IPR014001">
    <property type="entry name" value="Helicase_ATP-bd"/>
</dbReference>
<dbReference type="InterPro" id="IPR050742">
    <property type="entry name" value="Helicase_Restrict-Modif_Enz"/>
</dbReference>
<protein>
    <submittedName>
        <fullName evidence="3">DNA helicase</fullName>
    </submittedName>
</protein>
<feature type="domain" description="Helicase C-terminal" evidence="2">
    <location>
        <begin position="243"/>
        <end position="389"/>
    </location>
</feature>
<dbReference type="SMART" id="SM00487">
    <property type="entry name" value="DEXDc"/>
    <property type="match status" value="1"/>
</dbReference>
<dbReference type="EMBL" id="BK014659">
    <property type="protein sequence ID" value="DAD66354.1"/>
    <property type="molecule type" value="Genomic_DNA"/>
</dbReference>
<dbReference type="SUPFAM" id="SSF52540">
    <property type="entry name" value="P-loop containing nucleoside triphosphate hydrolases"/>
    <property type="match status" value="1"/>
</dbReference>
<evidence type="ECO:0000259" key="2">
    <source>
        <dbReference type="PROSITE" id="PS51194"/>
    </source>
</evidence>
<dbReference type="InterPro" id="IPR001650">
    <property type="entry name" value="Helicase_C-like"/>
</dbReference>
<dbReference type="SMART" id="SM00490">
    <property type="entry name" value="HELICc"/>
    <property type="match status" value="1"/>
</dbReference>
<keyword evidence="3" id="KW-0067">ATP-binding</keyword>
<dbReference type="Pfam" id="PF04851">
    <property type="entry name" value="ResIII"/>
    <property type="match status" value="1"/>
</dbReference>